<dbReference type="PATRIC" id="fig|1341181.4.peg.2001"/>
<dbReference type="EMBL" id="AVGG01000011">
    <property type="protein sequence ID" value="ESU27335.1"/>
    <property type="molecule type" value="Genomic_DNA"/>
</dbReference>
<reference evidence="8 9" key="1">
    <citation type="submission" date="2013-08" db="EMBL/GenBank/DDBJ databases">
        <title>Flavobacterium limnosediminis JC2902 genome sequencing.</title>
        <authorList>
            <person name="Lee K."/>
            <person name="Yi H."/>
            <person name="Park S."/>
            <person name="Chun J."/>
        </authorList>
    </citation>
    <scope>NUCLEOTIDE SEQUENCE [LARGE SCALE GENOMIC DNA]</scope>
    <source>
        <strain evidence="8 9">JC2902</strain>
    </source>
</reference>
<comment type="caution">
    <text evidence="8">The sequence shown here is derived from an EMBL/GenBank/DDBJ whole genome shotgun (WGS) entry which is preliminary data.</text>
</comment>
<dbReference type="Pfam" id="PF20582">
    <property type="entry name" value="UPF0758_N"/>
    <property type="match status" value="1"/>
</dbReference>
<dbReference type="Proteomes" id="UP000018004">
    <property type="component" value="Unassembled WGS sequence"/>
</dbReference>
<dbReference type="CDD" id="cd08071">
    <property type="entry name" value="MPN_DUF2466"/>
    <property type="match status" value="1"/>
</dbReference>
<dbReference type="STRING" id="1341181.FLJC2902T_20390"/>
<evidence type="ECO:0000313" key="9">
    <source>
        <dbReference type="Proteomes" id="UP000018004"/>
    </source>
</evidence>
<dbReference type="GO" id="GO:0006508">
    <property type="term" value="P:proteolysis"/>
    <property type="evidence" value="ECO:0007669"/>
    <property type="project" value="UniProtKB-KW"/>
</dbReference>
<evidence type="ECO:0000259" key="7">
    <source>
        <dbReference type="PROSITE" id="PS50249"/>
    </source>
</evidence>
<keyword evidence="5" id="KW-0482">Metalloprotease</keyword>
<dbReference type="Pfam" id="PF04002">
    <property type="entry name" value="RadC"/>
    <property type="match status" value="1"/>
</dbReference>
<evidence type="ECO:0000256" key="6">
    <source>
        <dbReference type="RuleBase" id="RU003797"/>
    </source>
</evidence>
<dbReference type="InterPro" id="IPR037518">
    <property type="entry name" value="MPN"/>
</dbReference>
<dbReference type="NCBIfam" id="NF000642">
    <property type="entry name" value="PRK00024.1"/>
    <property type="match status" value="1"/>
</dbReference>
<keyword evidence="3" id="KW-0378">Hydrolase</keyword>
<dbReference type="PANTHER" id="PTHR30471:SF3">
    <property type="entry name" value="UPF0758 PROTEIN YEES-RELATED"/>
    <property type="match status" value="1"/>
</dbReference>
<evidence type="ECO:0000313" key="8">
    <source>
        <dbReference type="EMBL" id="ESU27335.1"/>
    </source>
</evidence>
<gene>
    <name evidence="8" type="ORF">FLJC2902T_20390</name>
</gene>
<dbReference type="eggNOG" id="COG2003">
    <property type="taxonomic scope" value="Bacteria"/>
</dbReference>
<dbReference type="Gene3D" id="3.40.140.10">
    <property type="entry name" value="Cytidine Deaminase, domain 2"/>
    <property type="match status" value="1"/>
</dbReference>
<dbReference type="InterPro" id="IPR025657">
    <property type="entry name" value="RadC_JAB"/>
</dbReference>
<proteinExistence type="inferred from homology"/>
<keyword evidence="4" id="KW-0862">Zinc</keyword>
<dbReference type="GO" id="GO:0046872">
    <property type="term" value="F:metal ion binding"/>
    <property type="evidence" value="ECO:0007669"/>
    <property type="project" value="UniProtKB-KW"/>
</dbReference>
<evidence type="ECO:0000256" key="2">
    <source>
        <dbReference type="ARBA" id="ARBA00022723"/>
    </source>
</evidence>
<evidence type="ECO:0000256" key="4">
    <source>
        <dbReference type="ARBA" id="ARBA00022833"/>
    </source>
</evidence>
<dbReference type="PANTHER" id="PTHR30471">
    <property type="entry name" value="DNA REPAIR PROTEIN RADC"/>
    <property type="match status" value="1"/>
</dbReference>
<dbReference type="InterPro" id="IPR046778">
    <property type="entry name" value="UPF0758_N"/>
</dbReference>
<name>V6SSD1_9FLAO</name>
<sequence length="251" mass="27762">MISLASFFIYNAKCNSLIVYAMEQTTFAIKYWAEDDKPREKLMLKGKSVLSDAELIAILIGSGSRNESAVELSKRILSGADNNLNVLGKLSLKQLTTFKGIGEAKGVTIIAAMELGRRRRAEESPELKKITSSKAVFEIMQPIIGELPHEEFWVLYLNNSNKVIYKTQISKGGITGTVVDTRIIYKTALEHNATSVILSHNHPSGALQASEADKQITRKLKEAGKHLDILVLDHIIVTEKSYLSFADEGIL</sequence>
<comment type="similarity">
    <text evidence="6">Belongs to the UPF0758 family.</text>
</comment>
<keyword evidence="1" id="KW-0645">Protease</keyword>
<accession>V6SSD1</accession>
<organism evidence="8 9">
    <name type="scientific">Flavobacterium limnosediminis JC2902</name>
    <dbReference type="NCBI Taxonomy" id="1341181"/>
    <lineage>
        <taxon>Bacteria</taxon>
        <taxon>Pseudomonadati</taxon>
        <taxon>Bacteroidota</taxon>
        <taxon>Flavobacteriia</taxon>
        <taxon>Flavobacteriales</taxon>
        <taxon>Flavobacteriaceae</taxon>
        <taxon>Flavobacterium</taxon>
    </lineage>
</organism>
<dbReference type="PROSITE" id="PS01302">
    <property type="entry name" value="UPF0758"/>
    <property type="match status" value="1"/>
</dbReference>
<protein>
    <submittedName>
        <fullName evidence="8">RadC protein</fullName>
    </submittedName>
</protein>
<keyword evidence="9" id="KW-1185">Reference proteome</keyword>
<evidence type="ECO:0000256" key="1">
    <source>
        <dbReference type="ARBA" id="ARBA00022670"/>
    </source>
</evidence>
<dbReference type="AlphaFoldDB" id="V6SSD1"/>
<evidence type="ECO:0000256" key="5">
    <source>
        <dbReference type="ARBA" id="ARBA00023049"/>
    </source>
</evidence>
<keyword evidence="2" id="KW-0479">Metal-binding</keyword>
<dbReference type="InterPro" id="IPR020891">
    <property type="entry name" value="UPF0758_CS"/>
</dbReference>
<dbReference type="NCBIfam" id="TIGR00608">
    <property type="entry name" value="radc"/>
    <property type="match status" value="1"/>
</dbReference>
<dbReference type="GO" id="GO:0008237">
    <property type="term" value="F:metallopeptidase activity"/>
    <property type="evidence" value="ECO:0007669"/>
    <property type="project" value="UniProtKB-KW"/>
</dbReference>
<dbReference type="PROSITE" id="PS50249">
    <property type="entry name" value="MPN"/>
    <property type="match status" value="1"/>
</dbReference>
<evidence type="ECO:0000256" key="3">
    <source>
        <dbReference type="ARBA" id="ARBA00022801"/>
    </source>
</evidence>
<dbReference type="InterPro" id="IPR001405">
    <property type="entry name" value="UPF0758"/>
</dbReference>
<feature type="domain" description="MPN" evidence="7">
    <location>
        <begin position="129"/>
        <end position="251"/>
    </location>
</feature>